<organism evidence="1 2">
    <name type="scientific">Streptomyces benahoarensis</name>
    <dbReference type="NCBI Taxonomy" id="2595054"/>
    <lineage>
        <taxon>Bacteria</taxon>
        <taxon>Bacillati</taxon>
        <taxon>Actinomycetota</taxon>
        <taxon>Actinomycetes</taxon>
        <taxon>Kitasatosporales</taxon>
        <taxon>Streptomycetaceae</taxon>
        <taxon>Streptomyces</taxon>
    </lineage>
</organism>
<dbReference type="OrthoDB" id="4345528at2"/>
<protein>
    <submittedName>
        <fullName evidence="1">Uncharacterized protein</fullName>
    </submittedName>
</protein>
<evidence type="ECO:0000313" key="1">
    <source>
        <dbReference type="EMBL" id="TSB41806.1"/>
    </source>
</evidence>
<dbReference type="AlphaFoldDB" id="A0A553ZKF8"/>
<name>A0A553ZKF8_9ACTN</name>
<keyword evidence="2" id="KW-1185">Reference proteome</keyword>
<dbReference type="RefSeq" id="WP_143941368.1">
    <property type="nucleotide sequence ID" value="NZ_VKLS01000110.1"/>
</dbReference>
<gene>
    <name evidence="1" type="ORF">FNZ23_11870</name>
</gene>
<accession>A0A553ZKF8</accession>
<dbReference type="EMBL" id="VKLS01000110">
    <property type="protein sequence ID" value="TSB41806.1"/>
    <property type="molecule type" value="Genomic_DNA"/>
</dbReference>
<sequence>MKIDLTGKSWANKTSPEMTLEELGDAMDTYRSTGCQLDANVALGYQEEWESRFGLKHYGDWPEQH</sequence>
<proteinExistence type="predicted"/>
<reference evidence="1 2" key="1">
    <citation type="submission" date="2019-07" db="EMBL/GenBank/DDBJ databases">
        <title>Draft genome for Streptomyces benahoarensis MZ03-48.</title>
        <authorList>
            <person name="Gonzalez-Pimentel J.L."/>
        </authorList>
    </citation>
    <scope>NUCLEOTIDE SEQUENCE [LARGE SCALE GENOMIC DNA]</scope>
    <source>
        <strain evidence="1 2">MZ03-48</strain>
    </source>
</reference>
<dbReference type="Proteomes" id="UP000320888">
    <property type="component" value="Unassembled WGS sequence"/>
</dbReference>
<comment type="caution">
    <text evidence="1">The sequence shown here is derived from an EMBL/GenBank/DDBJ whole genome shotgun (WGS) entry which is preliminary data.</text>
</comment>
<evidence type="ECO:0000313" key="2">
    <source>
        <dbReference type="Proteomes" id="UP000320888"/>
    </source>
</evidence>